<feature type="domain" description="Retroviral polymerase SH3-like" evidence="1">
    <location>
        <begin position="67"/>
        <end position="124"/>
    </location>
</feature>
<protein>
    <submittedName>
        <fullName evidence="2">Retrovirus-related Pol polyprotein from transposon TNT 1-94</fullName>
    </submittedName>
</protein>
<proteinExistence type="predicted"/>
<organism evidence="2 3">
    <name type="scientific">Cajanus cajan</name>
    <name type="common">Pigeon pea</name>
    <name type="synonym">Cajanus indicus</name>
    <dbReference type="NCBI Taxonomy" id="3821"/>
    <lineage>
        <taxon>Eukaryota</taxon>
        <taxon>Viridiplantae</taxon>
        <taxon>Streptophyta</taxon>
        <taxon>Embryophyta</taxon>
        <taxon>Tracheophyta</taxon>
        <taxon>Spermatophyta</taxon>
        <taxon>Magnoliopsida</taxon>
        <taxon>eudicotyledons</taxon>
        <taxon>Gunneridae</taxon>
        <taxon>Pentapetalae</taxon>
        <taxon>rosids</taxon>
        <taxon>fabids</taxon>
        <taxon>Fabales</taxon>
        <taxon>Fabaceae</taxon>
        <taxon>Papilionoideae</taxon>
        <taxon>50 kb inversion clade</taxon>
        <taxon>NPAAA clade</taxon>
        <taxon>indigoferoid/millettioid clade</taxon>
        <taxon>Phaseoleae</taxon>
        <taxon>Cajanus</taxon>
    </lineage>
</organism>
<dbReference type="InterPro" id="IPR057670">
    <property type="entry name" value="SH3_retrovirus"/>
</dbReference>
<accession>A0A151SEJ1</accession>
<dbReference type="Pfam" id="PF25597">
    <property type="entry name" value="SH3_retrovirus"/>
    <property type="match status" value="1"/>
</dbReference>
<dbReference type="Gramene" id="C.cajan_24872.t">
    <property type="protein sequence ID" value="C.cajan_24872.t.cds1"/>
    <property type="gene ID" value="C.cajan_24872"/>
</dbReference>
<dbReference type="InterPro" id="IPR039537">
    <property type="entry name" value="Retrotran_Ty1/copia-like"/>
</dbReference>
<name>A0A151SEJ1_CAJCA</name>
<dbReference type="PANTHER" id="PTHR42648:SF28">
    <property type="entry name" value="TRANSPOSON-ENCODED PROTEIN WITH RIBONUCLEASE H-LIKE AND RETROVIRUS ZINC FINGER-LIKE DOMAINS"/>
    <property type="match status" value="1"/>
</dbReference>
<gene>
    <name evidence="2" type="ORF">KK1_024970</name>
</gene>
<sequence>MNNTLIERVRCMFYEAKLPKHFWGETLYTMMHIINLSLTIALNSEVPNKFWIVKNVKYAHLRVFSWKAFVHVSKDERSKLDAKTRQCIFIGYAEDEFGYKFYDPFENKLVIGHDMKFIEDQTIEDINKV</sequence>
<dbReference type="STRING" id="3821.A0A151SEJ1"/>
<evidence type="ECO:0000313" key="2">
    <source>
        <dbReference type="EMBL" id="KYP53148.1"/>
    </source>
</evidence>
<evidence type="ECO:0000259" key="1">
    <source>
        <dbReference type="Pfam" id="PF25597"/>
    </source>
</evidence>
<evidence type="ECO:0000313" key="3">
    <source>
        <dbReference type="Proteomes" id="UP000075243"/>
    </source>
</evidence>
<reference evidence="2" key="1">
    <citation type="journal article" date="2012" name="Nat. Biotechnol.">
        <title>Draft genome sequence of pigeonpea (Cajanus cajan), an orphan legume crop of resource-poor farmers.</title>
        <authorList>
            <person name="Varshney R.K."/>
            <person name="Chen W."/>
            <person name="Li Y."/>
            <person name="Bharti A.K."/>
            <person name="Saxena R.K."/>
            <person name="Schlueter J.A."/>
            <person name="Donoghue M.T."/>
            <person name="Azam S."/>
            <person name="Fan G."/>
            <person name="Whaley A.M."/>
            <person name="Farmer A.D."/>
            <person name="Sheridan J."/>
            <person name="Iwata A."/>
            <person name="Tuteja R."/>
            <person name="Penmetsa R.V."/>
            <person name="Wu W."/>
            <person name="Upadhyaya H.D."/>
            <person name="Yang S.P."/>
            <person name="Shah T."/>
            <person name="Saxena K.B."/>
            <person name="Michael T."/>
            <person name="McCombie W.R."/>
            <person name="Yang B."/>
            <person name="Zhang G."/>
            <person name="Yang H."/>
            <person name="Wang J."/>
            <person name="Spillane C."/>
            <person name="Cook D.R."/>
            <person name="May G.D."/>
            <person name="Xu X."/>
            <person name="Jackson S.A."/>
        </authorList>
    </citation>
    <scope>NUCLEOTIDE SEQUENCE [LARGE SCALE GENOMIC DNA]</scope>
</reference>
<dbReference type="Proteomes" id="UP000075243">
    <property type="component" value="Unassembled WGS sequence"/>
</dbReference>
<dbReference type="AlphaFoldDB" id="A0A151SEJ1"/>
<keyword evidence="3" id="KW-1185">Reference proteome</keyword>
<dbReference type="EMBL" id="KQ483416">
    <property type="protein sequence ID" value="KYP53148.1"/>
    <property type="molecule type" value="Genomic_DNA"/>
</dbReference>
<dbReference type="PANTHER" id="PTHR42648">
    <property type="entry name" value="TRANSPOSASE, PUTATIVE-RELATED"/>
    <property type="match status" value="1"/>
</dbReference>